<organism evidence="2 3">
    <name type="scientific">Cymbomonas tetramitiformis</name>
    <dbReference type="NCBI Taxonomy" id="36881"/>
    <lineage>
        <taxon>Eukaryota</taxon>
        <taxon>Viridiplantae</taxon>
        <taxon>Chlorophyta</taxon>
        <taxon>Pyramimonadophyceae</taxon>
        <taxon>Pyramimonadales</taxon>
        <taxon>Pyramimonadaceae</taxon>
        <taxon>Cymbomonas</taxon>
    </lineage>
</organism>
<comment type="caution">
    <text evidence="2">The sequence shown here is derived from an EMBL/GenBank/DDBJ whole genome shotgun (WGS) entry which is preliminary data.</text>
</comment>
<gene>
    <name evidence="2" type="ORF">CYMTET_34087</name>
</gene>
<evidence type="ECO:0000313" key="3">
    <source>
        <dbReference type="Proteomes" id="UP001190700"/>
    </source>
</evidence>
<reference evidence="2 3" key="1">
    <citation type="journal article" date="2015" name="Genome Biol. Evol.">
        <title>Comparative Genomics of a Bacterivorous Green Alga Reveals Evolutionary Causalities and Consequences of Phago-Mixotrophic Mode of Nutrition.</title>
        <authorList>
            <person name="Burns J.A."/>
            <person name="Paasch A."/>
            <person name="Narechania A."/>
            <person name="Kim E."/>
        </authorList>
    </citation>
    <scope>NUCLEOTIDE SEQUENCE [LARGE SCALE GENOMIC DNA]</scope>
    <source>
        <strain evidence="2 3">PLY_AMNH</strain>
    </source>
</reference>
<proteinExistence type="predicted"/>
<evidence type="ECO:0000313" key="2">
    <source>
        <dbReference type="EMBL" id="KAK3256803.1"/>
    </source>
</evidence>
<sequence>MSETGKSSAVHPENVHTGFSLLATDEVLLVDLAPQAVGLPASLRGPVARTAWSEESPTLQAGGAGNISDVSERAPVPPSYTGVKAFDGSFLQSANGTITSPTAARTLNEHAPLPSAPLASEVIGISIHGFMGSADSKKMQSAVLAGHEEGSLIVEESESFMIGCSRKEHIPPGTLRSLEGLKSGMELLQGEMPWLSPTFYIHFTSVEERGNMAPKILLKMHDMSSEALELVRFSGPSEMGALLMFGRCPSKQNVVMEVAASFVKFTLDHIGQTAIYDLMRDRPHLKLFEVMAHKFTKMDKEDTEARLLFYILELSEQFKIATGQSLEVSPSEHLLPLKWYSSEGAGIILKYM</sequence>
<evidence type="ECO:0000256" key="1">
    <source>
        <dbReference type="SAM" id="MobiDB-lite"/>
    </source>
</evidence>
<dbReference type="Proteomes" id="UP001190700">
    <property type="component" value="Unassembled WGS sequence"/>
</dbReference>
<feature type="region of interest" description="Disordered" evidence="1">
    <location>
        <begin position="53"/>
        <end position="73"/>
    </location>
</feature>
<name>A0AAE0KQB2_9CHLO</name>
<keyword evidence="3" id="KW-1185">Reference proteome</keyword>
<protein>
    <submittedName>
        <fullName evidence="2">Uncharacterized protein</fullName>
    </submittedName>
</protein>
<dbReference type="EMBL" id="LGRX02021318">
    <property type="protein sequence ID" value="KAK3256803.1"/>
    <property type="molecule type" value="Genomic_DNA"/>
</dbReference>
<accession>A0AAE0KQB2</accession>
<dbReference type="AlphaFoldDB" id="A0AAE0KQB2"/>